<gene>
    <name evidence="9" type="ORF">GEAM_3618</name>
</gene>
<keyword evidence="10" id="KW-1185">Reference proteome</keyword>
<feature type="signal peptide" evidence="7">
    <location>
        <begin position="1"/>
        <end position="20"/>
    </location>
</feature>
<organism evidence="9 10">
    <name type="scientific">Ewingella americana (strain ATCC 33852 / DSM 4580 / CCUG 14506 / JCM 5911 / LMG 7869 / NCTC 12157 / CDC 1468-78)</name>
    <dbReference type="NCBI Taxonomy" id="910964"/>
    <lineage>
        <taxon>Bacteria</taxon>
        <taxon>Pseudomonadati</taxon>
        <taxon>Pseudomonadota</taxon>
        <taxon>Gammaproteobacteria</taxon>
        <taxon>Enterobacterales</taxon>
        <taxon>Yersiniaceae</taxon>
        <taxon>Ewingella</taxon>
    </lineage>
</organism>
<dbReference type="STRING" id="910964.GEAM_3618"/>
<dbReference type="InterPro" id="IPR006690">
    <property type="entry name" value="OMPA-like_CS"/>
</dbReference>
<feature type="chain" id="PRO_5001790738" evidence="7">
    <location>
        <begin position="21"/>
        <end position="220"/>
    </location>
</feature>
<dbReference type="InterPro" id="IPR050330">
    <property type="entry name" value="Bact_OuterMem_StrucFunc"/>
</dbReference>
<feature type="transmembrane region" description="Helical" evidence="6">
    <location>
        <begin position="37"/>
        <end position="55"/>
    </location>
</feature>
<dbReference type="Proteomes" id="UP000028640">
    <property type="component" value="Unassembled WGS sequence"/>
</dbReference>
<dbReference type="Gene3D" id="3.30.1330.60">
    <property type="entry name" value="OmpA-like domain"/>
    <property type="match status" value="1"/>
</dbReference>
<dbReference type="PROSITE" id="PS51123">
    <property type="entry name" value="OMPA_2"/>
    <property type="match status" value="1"/>
</dbReference>
<dbReference type="SUPFAM" id="SSF103088">
    <property type="entry name" value="OmpA-like"/>
    <property type="match status" value="1"/>
</dbReference>
<dbReference type="PANTHER" id="PTHR30329:SF21">
    <property type="entry name" value="LIPOPROTEIN YIAD-RELATED"/>
    <property type="match status" value="1"/>
</dbReference>
<accession>A0A085G4K1</accession>
<keyword evidence="6" id="KW-1133">Transmembrane helix</keyword>
<evidence type="ECO:0000313" key="9">
    <source>
        <dbReference type="EMBL" id="KFC78646.1"/>
    </source>
</evidence>
<feature type="transmembrane region" description="Helical" evidence="6">
    <location>
        <begin position="62"/>
        <end position="81"/>
    </location>
</feature>
<dbReference type="InterPro" id="IPR006665">
    <property type="entry name" value="OmpA-like"/>
</dbReference>
<keyword evidence="3" id="KW-0998">Cell outer membrane</keyword>
<dbReference type="RefSeq" id="WP_034794272.1">
    <property type="nucleotide sequence ID" value="NZ_JMPJ01000067.1"/>
</dbReference>
<dbReference type="GO" id="GO:0009279">
    <property type="term" value="C:cell outer membrane"/>
    <property type="evidence" value="ECO:0007669"/>
    <property type="project" value="UniProtKB-SubCell"/>
</dbReference>
<comment type="subcellular location">
    <subcellularLocation>
        <location evidence="1">Cell outer membrane</location>
    </subcellularLocation>
</comment>
<keyword evidence="9" id="KW-0449">Lipoprotein</keyword>
<evidence type="ECO:0000256" key="7">
    <source>
        <dbReference type="SAM" id="SignalP"/>
    </source>
</evidence>
<dbReference type="Pfam" id="PF13488">
    <property type="entry name" value="Gly-zipper_Omp"/>
    <property type="match status" value="1"/>
</dbReference>
<evidence type="ECO:0000256" key="5">
    <source>
        <dbReference type="SAM" id="MobiDB-lite"/>
    </source>
</evidence>
<dbReference type="AlphaFoldDB" id="A0A085G4K1"/>
<dbReference type="PROSITE" id="PS51257">
    <property type="entry name" value="PROKAR_LIPOPROTEIN"/>
    <property type="match status" value="1"/>
</dbReference>
<reference evidence="9 10" key="1">
    <citation type="submission" date="2014-05" db="EMBL/GenBank/DDBJ databases">
        <title>ATOL: Assembling a taxonomically balanced genome-scale reconstruction of the evolutionary history of the Enterobacteriaceae.</title>
        <authorList>
            <person name="Plunkett G.III."/>
            <person name="Neeno-Eckwall E.C."/>
            <person name="Glasner J.D."/>
            <person name="Perna N.T."/>
        </authorList>
    </citation>
    <scope>NUCLEOTIDE SEQUENCE [LARGE SCALE GENOMIC DNA]</scope>
    <source>
        <strain evidence="9 10">ATCC 33852</strain>
    </source>
</reference>
<name>A0A085G4K1_EWIA3</name>
<proteinExistence type="predicted"/>
<dbReference type="InterPro" id="IPR006664">
    <property type="entry name" value="OMP_bac"/>
</dbReference>
<dbReference type="PROSITE" id="PS01068">
    <property type="entry name" value="OMPA_1"/>
    <property type="match status" value="1"/>
</dbReference>
<evidence type="ECO:0000256" key="2">
    <source>
        <dbReference type="ARBA" id="ARBA00023136"/>
    </source>
</evidence>
<keyword evidence="6" id="KW-0812">Transmembrane</keyword>
<dbReference type="Pfam" id="PF00691">
    <property type="entry name" value="OmpA"/>
    <property type="match status" value="1"/>
</dbReference>
<dbReference type="OrthoDB" id="9782229at2"/>
<evidence type="ECO:0000256" key="3">
    <source>
        <dbReference type="ARBA" id="ARBA00023237"/>
    </source>
</evidence>
<keyword evidence="2 4" id="KW-0472">Membrane</keyword>
<dbReference type="CDD" id="cd07185">
    <property type="entry name" value="OmpA_C-like"/>
    <property type="match status" value="1"/>
</dbReference>
<dbReference type="eggNOG" id="COG2885">
    <property type="taxonomic scope" value="Bacteria"/>
</dbReference>
<evidence type="ECO:0000256" key="4">
    <source>
        <dbReference type="PROSITE-ProRule" id="PRU00473"/>
    </source>
</evidence>
<comment type="caution">
    <text evidence="9">The sequence shown here is derived from an EMBL/GenBank/DDBJ whole genome shotgun (WGS) entry which is preliminary data.</text>
</comment>
<dbReference type="PRINTS" id="PR01021">
    <property type="entry name" value="OMPADOMAIN"/>
</dbReference>
<dbReference type="GeneID" id="78381846"/>
<feature type="region of interest" description="Disordered" evidence="5">
    <location>
        <begin position="180"/>
        <end position="210"/>
    </location>
</feature>
<dbReference type="NCBIfam" id="NF007804">
    <property type="entry name" value="PRK10510.1"/>
    <property type="match status" value="1"/>
</dbReference>
<keyword evidence="7" id="KW-0732">Signal</keyword>
<protein>
    <submittedName>
        <fullName evidence="9">Putative outer membrane lipoprotein</fullName>
    </submittedName>
</protein>
<evidence type="ECO:0000313" key="10">
    <source>
        <dbReference type="Proteomes" id="UP000028640"/>
    </source>
</evidence>
<evidence type="ECO:0000256" key="6">
    <source>
        <dbReference type="SAM" id="Phobius"/>
    </source>
</evidence>
<dbReference type="EMBL" id="JMPJ01000067">
    <property type="protein sequence ID" value="KFC78646.1"/>
    <property type="molecule type" value="Genomic_DNA"/>
</dbReference>
<feature type="domain" description="OmpA-like" evidence="8">
    <location>
        <begin position="103"/>
        <end position="220"/>
    </location>
</feature>
<dbReference type="PANTHER" id="PTHR30329">
    <property type="entry name" value="STATOR ELEMENT OF FLAGELLAR MOTOR COMPLEX"/>
    <property type="match status" value="1"/>
</dbReference>
<evidence type="ECO:0000259" key="8">
    <source>
        <dbReference type="PROSITE" id="PS51123"/>
    </source>
</evidence>
<feature type="compositionally biased region" description="Polar residues" evidence="5">
    <location>
        <begin position="197"/>
        <end position="207"/>
    </location>
</feature>
<sequence>MKRRLLVVAGALCVTMGLSACTTNPYTGESEAGKSGIGAGLGAALGAGVGMLSSSKHDRGKGALIGAAAGAALGGGAGYYMDVQESKLRDKMRGTGVSVTRQGDNIVLNMPNNVTFDSNSSTLKPAGANTLTGVAMVLKEYPKTAVNVVGYTDSTGTRALNMKLSQQRADGVGSALITQGVDGSRVRTQGAGPDNPIASNSTEQGKAQNRRVEITLSPLQ</sequence>
<dbReference type="InterPro" id="IPR039567">
    <property type="entry name" value="Gly-zipper"/>
</dbReference>
<dbReference type="InterPro" id="IPR036737">
    <property type="entry name" value="OmpA-like_sf"/>
</dbReference>
<evidence type="ECO:0000256" key="1">
    <source>
        <dbReference type="ARBA" id="ARBA00004442"/>
    </source>
</evidence>
<dbReference type="PRINTS" id="PR01023">
    <property type="entry name" value="NAFLGMOTY"/>
</dbReference>